<reference evidence="1" key="1">
    <citation type="submission" date="2020-02" db="EMBL/GenBank/DDBJ databases">
        <authorList>
            <person name="Meier V. D."/>
        </authorList>
    </citation>
    <scope>NUCLEOTIDE SEQUENCE</scope>
    <source>
        <strain evidence="1">AVDCRST_MAG09</strain>
    </source>
</reference>
<organism evidence="1">
    <name type="scientific">uncultured Sphingomonas sp</name>
    <dbReference type="NCBI Taxonomy" id="158754"/>
    <lineage>
        <taxon>Bacteria</taxon>
        <taxon>Pseudomonadati</taxon>
        <taxon>Pseudomonadota</taxon>
        <taxon>Alphaproteobacteria</taxon>
        <taxon>Sphingomonadales</taxon>
        <taxon>Sphingomonadaceae</taxon>
        <taxon>Sphingomonas</taxon>
        <taxon>environmental samples</taxon>
    </lineage>
</organism>
<dbReference type="AlphaFoldDB" id="A0A6J4TCN9"/>
<sequence length="40" mass="4357">EARQDRDGAGYGPGQLCSMLKHLPDGRREYLERGALLGGL</sequence>
<evidence type="ECO:0000313" key="1">
    <source>
        <dbReference type="EMBL" id="CAA9520253.1"/>
    </source>
</evidence>
<protein>
    <submittedName>
        <fullName evidence="1">Uncharacterized protein</fullName>
    </submittedName>
</protein>
<feature type="non-terminal residue" evidence="1">
    <location>
        <position position="40"/>
    </location>
</feature>
<feature type="non-terminal residue" evidence="1">
    <location>
        <position position="1"/>
    </location>
</feature>
<gene>
    <name evidence="1" type="ORF">AVDCRST_MAG09-2001</name>
</gene>
<proteinExistence type="predicted"/>
<accession>A0A6J4TCN9</accession>
<dbReference type="EMBL" id="CADCVZ010000057">
    <property type="protein sequence ID" value="CAA9520253.1"/>
    <property type="molecule type" value="Genomic_DNA"/>
</dbReference>
<name>A0A6J4TCN9_9SPHN</name>